<evidence type="ECO:0000313" key="5">
    <source>
        <dbReference type="Proteomes" id="UP000622687"/>
    </source>
</evidence>
<dbReference type="RefSeq" id="WP_211142008.1">
    <property type="nucleotide sequence ID" value="NZ_JAEEGB010000006.1"/>
</dbReference>
<dbReference type="SUPFAM" id="SSF55804">
    <property type="entry name" value="Phoshotransferase/anion transport protein"/>
    <property type="match status" value="1"/>
</dbReference>
<keyword evidence="1" id="KW-0805">Transcription regulation</keyword>
<dbReference type="InterPro" id="IPR002178">
    <property type="entry name" value="PTS_EIIA_type-2_dom"/>
</dbReference>
<sequence length="168" mass="20207">MLKQKIKKIEQYIEHNFNEIEGEKRRYIKKEIFYRSKRFNNREEIIYDMCRVLLEKQYINEDFVNDVISRENLMATEVGMEIAIPHGEAENVKESCIALTVLEHPTKWHKEYVKFVFMLCISECDKVKMKNIIKNLYKQMNDSEFFEKLKNDKSASINILNELEEKAL</sequence>
<evidence type="ECO:0000313" key="4">
    <source>
        <dbReference type="EMBL" id="MBI6872473.1"/>
    </source>
</evidence>
<dbReference type="Gene3D" id="3.40.930.10">
    <property type="entry name" value="Mannitol-specific EII, Chain A"/>
    <property type="match status" value="1"/>
</dbReference>
<dbReference type="InterPro" id="IPR050661">
    <property type="entry name" value="BglG_antiterminators"/>
</dbReference>
<dbReference type="Pfam" id="PF00359">
    <property type="entry name" value="PTS_EIIA_2"/>
    <property type="match status" value="1"/>
</dbReference>
<dbReference type="AlphaFoldDB" id="A0A934M4C7"/>
<dbReference type="CDD" id="cd00211">
    <property type="entry name" value="PTS_IIA_fru"/>
    <property type="match status" value="1"/>
</dbReference>
<keyword evidence="2" id="KW-0804">Transcription</keyword>
<evidence type="ECO:0000256" key="1">
    <source>
        <dbReference type="ARBA" id="ARBA00023015"/>
    </source>
</evidence>
<dbReference type="InterPro" id="IPR016152">
    <property type="entry name" value="PTrfase/Anion_transptr"/>
</dbReference>
<dbReference type="PROSITE" id="PS00372">
    <property type="entry name" value="PTS_EIIA_TYPE_2_HIS"/>
    <property type="match status" value="1"/>
</dbReference>
<feature type="domain" description="PTS EIIA type-2" evidence="3">
    <location>
        <begin position="26"/>
        <end position="166"/>
    </location>
</feature>
<evidence type="ECO:0000256" key="2">
    <source>
        <dbReference type="ARBA" id="ARBA00023163"/>
    </source>
</evidence>
<dbReference type="PANTHER" id="PTHR30185:SF18">
    <property type="entry name" value="TRANSCRIPTIONAL REGULATOR MTLR"/>
    <property type="match status" value="1"/>
</dbReference>
<proteinExistence type="predicted"/>
<evidence type="ECO:0000259" key="3">
    <source>
        <dbReference type="PROSITE" id="PS51094"/>
    </source>
</evidence>
<comment type="caution">
    <text evidence="4">The sequence shown here is derived from an EMBL/GenBank/DDBJ whole genome shotgun (WGS) entry which is preliminary data.</text>
</comment>
<keyword evidence="4" id="KW-0762">Sugar transport</keyword>
<accession>A0A934M4C7</accession>
<organism evidence="4 5">
    <name type="scientific">Clostridium aciditolerans</name>
    <dbReference type="NCBI Taxonomy" id="339861"/>
    <lineage>
        <taxon>Bacteria</taxon>
        <taxon>Bacillati</taxon>
        <taxon>Bacillota</taxon>
        <taxon>Clostridia</taxon>
        <taxon>Eubacteriales</taxon>
        <taxon>Clostridiaceae</taxon>
        <taxon>Clostridium</taxon>
    </lineage>
</organism>
<keyword evidence="4" id="KW-0813">Transport</keyword>
<dbReference type="EMBL" id="JAEEGB010000006">
    <property type="protein sequence ID" value="MBI6872473.1"/>
    <property type="molecule type" value="Genomic_DNA"/>
</dbReference>
<dbReference type="PANTHER" id="PTHR30185">
    <property type="entry name" value="CRYPTIC BETA-GLUCOSIDE BGL OPERON ANTITERMINATOR"/>
    <property type="match status" value="1"/>
</dbReference>
<name>A0A934M4C7_9CLOT</name>
<dbReference type="PROSITE" id="PS51094">
    <property type="entry name" value="PTS_EIIA_TYPE_2"/>
    <property type="match status" value="1"/>
</dbReference>
<reference evidence="4" key="1">
    <citation type="submission" date="2020-12" db="EMBL/GenBank/DDBJ databases">
        <title>Clostridium thailandense sp. nov., a novel acetogenic bacterium isolated from peat land soil in Thailand.</title>
        <authorList>
            <person name="Chaikitkaew S."/>
            <person name="Birkeland N.K."/>
        </authorList>
    </citation>
    <scope>NUCLEOTIDE SEQUENCE</scope>
    <source>
        <strain evidence="4">DSM 17425</strain>
    </source>
</reference>
<protein>
    <submittedName>
        <fullName evidence="4">PTS sugar transporter subunit IIA</fullName>
    </submittedName>
</protein>
<keyword evidence="5" id="KW-1185">Reference proteome</keyword>
<gene>
    <name evidence="4" type="ORF">I6U51_07085</name>
</gene>
<dbReference type="Proteomes" id="UP000622687">
    <property type="component" value="Unassembled WGS sequence"/>
</dbReference>